<evidence type="ECO:0000256" key="1">
    <source>
        <dbReference type="SAM" id="Phobius"/>
    </source>
</evidence>
<dbReference type="AlphaFoldDB" id="A0A1K1SQR6"/>
<reference evidence="2 4" key="1">
    <citation type="submission" date="2016-11" db="EMBL/GenBank/DDBJ databases">
        <authorList>
            <person name="Jaros S."/>
            <person name="Januszkiewicz K."/>
            <person name="Wedrychowicz H."/>
        </authorList>
    </citation>
    <scope>NUCLEOTIDE SEQUENCE [LARGE SCALE GENOMIC DNA]</scope>
    <source>
        <strain evidence="2 4">DSM 784</strain>
    </source>
</reference>
<name>A0A1K1SQR6_9BACT</name>
<keyword evidence="5" id="KW-1185">Reference proteome</keyword>
<accession>A0A1K1SQR6</accession>
<protein>
    <submittedName>
        <fullName evidence="2">Uncharacterized protein</fullName>
    </submittedName>
</protein>
<reference evidence="3 5" key="2">
    <citation type="submission" date="2023-11" db="EMBL/GenBank/DDBJ databases">
        <title>MicrobeMod: A computational toolkit for identifying prokaryotic methylation and restriction-modification with nanopore sequencing.</title>
        <authorList>
            <person name="Crits-Christoph A."/>
            <person name="Kang S.C."/>
            <person name="Lee H."/>
            <person name="Ostrov N."/>
        </authorList>
    </citation>
    <scope>NUCLEOTIDE SEQUENCE [LARGE SCALE GENOMIC DNA]</scope>
    <source>
        <strain evidence="3 5">ATCC 23090</strain>
    </source>
</reference>
<keyword evidence="1" id="KW-0472">Membrane</keyword>
<dbReference type="EMBL" id="CP140154">
    <property type="protein sequence ID" value="WQG86808.1"/>
    <property type="molecule type" value="Genomic_DNA"/>
</dbReference>
<feature type="transmembrane region" description="Helical" evidence="1">
    <location>
        <begin position="86"/>
        <end position="106"/>
    </location>
</feature>
<dbReference type="EMBL" id="FPIZ01000029">
    <property type="protein sequence ID" value="SFW86649.1"/>
    <property type="molecule type" value="Genomic_DNA"/>
</dbReference>
<proteinExistence type="predicted"/>
<evidence type="ECO:0000313" key="4">
    <source>
        <dbReference type="Proteomes" id="UP000183788"/>
    </source>
</evidence>
<dbReference type="OrthoDB" id="670788at2"/>
<feature type="transmembrane region" description="Helical" evidence="1">
    <location>
        <begin position="63"/>
        <end position="80"/>
    </location>
</feature>
<dbReference type="RefSeq" id="WP_072365418.1">
    <property type="nucleotide sequence ID" value="NZ_CBHWAX010000148.1"/>
</dbReference>
<dbReference type="Proteomes" id="UP000183788">
    <property type="component" value="Unassembled WGS sequence"/>
</dbReference>
<dbReference type="Proteomes" id="UP001326715">
    <property type="component" value="Chromosome"/>
</dbReference>
<feature type="transmembrane region" description="Helical" evidence="1">
    <location>
        <begin position="7"/>
        <end position="25"/>
    </location>
</feature>
<sequence>MKNVPYILLYILLLALWSILFYNFFVPEKGGFAMLLLLGAAVFFSGIWAVLASLSHKWIGWKGYGMLLLPPVILIVFILGVDQTTFKYALGLTAISELVSLVKIFFYRRKLLRN</sequence>
<evidence type="ECO:0000313" key="5">
    <source>
        <dbReference type="Proteomes" id="UP001326715"/>
    </source>
</evidence>
<organism evidence="2 4">
    <name type="scientific">Chitinophaga sancti</name>
    <dbReference type="NCBI Taxonomy" id="1004"/>
    <lineage>
        <taxon>Bacteria</taxon>
        <taxon>Pseudomonadati</taxon>
        <taxon>Bacteroidota</taxon>
        <taxon>Chitinophagia</taxon>
        <taxon>Chitinophagales</taxon>
        <taxon>Chitinophagaceae</taxon>
        <taxon>Chitinophaga</taxon>
    </lineage>
</organism>
<keyword evidence="1" id="KW-1133">Transmembrane helix</keyword>
<evidence type="ECO:0000313" key="2">
    <source>
        <dbReference type="EMBL" id="SFW86649.1"/>
    </source>
</evidence>
<gene>
    <name evidence="2" type="ORF">SAMN05661012_05944</name>
    <name evidence="3" type="ORF">SR876_17970</name>
</gene>
<evidence type="ECO:0000313" key="3">
    <source>
        <dbReference type="EMBL" id="WQG86808.1"/>
    </source>
</evidence>
<keyword evidence="1" id="KW-0812">Transmembrane</keyword>
<feature type="transmembrane region" description="Helical" evidence="1">
    <location>
        <begin position="31"/>
        <end position="51"/>
    </location>
</feature>